<evidence type="ECO:0000256" key="7">
    <source>
        <dbReference type="ARBA" id="ARBA00022989"/>
    </source>
</evidence>
<dbReference type="InterPro" id="IPR026051">
    <property type="entry name" value="ALG1-like"/>
</dbReference>
<dbReference type="Gene3D" id="3.40.50.2000">
    <property type="entry name" value="Glycogen Phosphorylase B"/>
    <property type="match status" value="1"/>
</dbReference>
<dbReference type="EMBL" id="JAMYWD010000003">
    <property type="protein sequence ID" value="KAJ4976399.1"/>
    <property type="molecule type" value="Genomic_DNA"/>
</dbReference>
<evidence type="ECO:0000256" key="4">
    <source>
        <dbReference type="ARBA" id="ARBA00022679"/>
    </source>
</evidence>
<dbReference type="PANTHER" id="PTHR13036:SF0">
    <property type="entry name" value="CHITOBIOSYLDIPHOSPHODOLICHOL BETA-MANNOSYLTRANSFERASE"/>
    <property type="match status" value="1"/>
</dbReference>
<comment type="caution">
    <text evidence="10">The sequence shown here is derived from an EMBL/GenBank/DDBJ whole genome shotgun (WGS) entry which is preliminary data.</text>
</comment>
<feature type="domain" description="Glycosyltransferase subfamily 4-like N-terminal" evidence="9">
    <location>
        <begin position="37"/>
        <end position="197"/>
    </location>
</feature>
<dbReference type="FunFam" id="3.40.50.2000:FF:000109">
    <property type="entry name" value="Chitobiosyldiphosphodolichol beta-mannosyltransferase"/>
    <property type="match status" value="1"/>
</dbReference>
<dbReference type="GO" id="GO:0000030">
    <property type="term" value="F:mannosyltransferase activity"/>
    <property type="evidence" value="ECO:0007669"/>
    <property type="project" value="InterPro"/>
</dbReference>
<dbReference type="OrthoDB" id="614844at2759"/>
<comment type="subcellular location">
    <subcellularLocation>
        <location evidence="1">Endoplasmic reticulum membrane</location>
        <topology evidence="1">Single-pass membrane protein</topology>
    </subcellularLocation>
</comment>
<keyword evidence="3" id="KW-0328">Glycosyltransferase</keyword>
<dbReference type="FunFam" id="3.40.50.2000:FF:000083">
    <property type="entry name" value="UDP-glycosyltransferase TURAN isoform X1"/>
    <property type="match status" value="1"/>
</dbReference>
<dbReference type="PANTHER" id="PTHR13036">
    <property type="entry name" value="BETA1,4 MANNOSYLTRANSFERASE"/>
    <property type="match status" value="1"/>
</dbReference>
<evidence type="ECO:0000256" key="8">
    <source>
        <dbReference type="ARBA" id="ARBA00023136"/>
    </source>
</evidence>
<keyword evidence="5" id="KW-0812">Transmembrane</keyword>
<evidence type="ECO:0000256" key="5">
    <source>
        <dbReference type="ARBA" id="ARBA00022692"/>
    </source>
</evidence>
<organism evidence="10 11">
    <name type="scientific">Protea cynaroides</name>
    <dbReference type="NCBI Taxonomy" id="273540"/>
    <lineage>
        <taxon>Eukaryota</taxon>
        <taxon>Viridiplantae</taxon>
        <taxon>Streptophyta</taxon>
        <taxon>Embryophyta</taxon>
        <taxon>Tracheophyta</taxon>
        <taxon>Spermatophyta</taxon>
        <taxon>Magnoliopsida</taxon>
        <taxon>Proteales</taxon>
        <taxon>Proteaceae</taxon>
        <taxon>Protea</taxon>
    </lineage>
</organism>
<keyword evidence="6" id="KW-0256">Endoplasmic reticulum</keyword>
<comment type="pathway">
    <text evidence="2">Protein modification; protein glycosylation.</text>
</comment>
<dbReference type="Pfam" id="PF13439">
    <property type="entry name" value="Glyco_transf_4"/>
    <property type="match status" value="1"/>
</dbReference>
<protein>
    <recommendedName>
        <fullName evidence="9">Glycosyltransferase subfamily 4-like N-terminal domain-containing protein</fullName>
    </recommendedName>
</protein>
<dbReference type="Proteomes" id="UP001141806">
    <property type="component" value="Unassembled WGS sequence"/>
</dbReference>
<dbReference type="InterPro" id="IPR028098">
    <property type="entry name" value="Glyco_trans_4-like_N"/>
</dbReference>
<gene>
    <name evidence="10" type="ORF">NE237_001505</name>
</gene>
<evidence type="ECO:0000313" key="10">
    <source>
        <dbReference type="EMBL" id="KAJ4976399.1"/>
    </source>
</evidence>
<dbReference type="GO" id="GO:0005789">
    <property type="term" value="C:endoplasmic reticulum membrane"/>
    <property type="evidence" value="ECO:0007669"/>
    <property type="project" value="UniProtKB-SubCell"/>
</dbReference>
<sequence length="484" mass="54483">MSGKTREKIGKRGRAAVVVLGDLGRSPRMQYHALSLARQASLQVDIVAYGGSDPHTALLENQSIHIHQMTQWPTVPKGLPKIIHLLMLLLKPLIQFVMLVWFLCVKIPSPDVFIVQNPPSVPTLIAVKWVSRLRRSAFVVDWHNFGYTLLGLSLGRSSRFVTLYKWIEKHYGKKANGSLCVTKAMQHELAQNWGIEATVLYDQPPEFFHPASLQEKHELFCRLNKDLVLLPDVRDCVSTGNVGISNSDLNETLFTTQIDRDIFLKPNRPVLIVSSTSWTPDEDFGMLLEAAVMYDRRVAAILNEDDSTESENIYNGKQYLYPKLLFIITGKGPEREKYEEKIRRLHLKRVAFRTMWLSAEDYPLLLGSADLGVCLHTSSSGLDLPMKVVDMFGCGLPVCAVSFSCIEELVTHENNGLLFSSSSELADELLMLFKGFPDACDRLRSLRNGALQTGSSAKWTTEWEEHARPLINKVISRNCNGCPN</sequence>
<dbReference type="Pfam" id="PF13692">
    <property type="entry name" value="Glyco_trans_1_4"/>
    <property type="match status" value="1"/>
</dbReference>
<evidence type="ECO:0000256" key="1">
    <source>
        <dbReference type="ARBA" id="ARBA00004389"/>
    </source>
</evidence>
<evidence type="ECO:0000256" key="6">
    <source>
        <dbReference type="ARBA" id="ARBA00022824"/>
    </source>
</evidence>
<proteinExistence type="predicted"/>
<dbReference type="SUPFAM" id="SSF53756">
    <property type="entry name" value="UDP-Glycosyltransferase/glycogen phosphorylase"/>
    <property type="match status" value="1"/>
</dbReference>
<accession>A0A9Q0KTM1</accession>
<evidence type="ECO:0000256" key="3">
    <source>
        <dbReference type="ARBA" id="ARBA00022676"/>
    </source>
</evidence>
<dbReference type="AlphaFoldDB" id="A0A9Q0KTM1"/>
<evidence type="ECO:0000256" key="2">
    <source>
        <dbReference type="ARBA" id="ARBA00004922"/>
    </source>
</evidence>
<reference evidence="10" key="1">
    <citation type="journal article" date="2023" name="Plant J.">
        <title>The genome of the king protea, Protea cynaroides.</title>
        <authorList>
            <person name="Chang J."/>
            <person name="Duong T.A."/>
            <person name="Schoeman C."/>
            <person name="Ma X."/>
            <person name="Roodt D."/>
            <person name="Barker N."/>
            <person name="Li Z."/>
            <person name="Van de Peer Y."/>
            <person name="Mizrachi E."/>
        </authorList>
    </citation>
    <scope>NUCLEOTIDE SEQUENCE</scope>
    <source>
        <tissue evidence="10">Young leaves</tissue>
    </source>
</reference>
<keyword evidence="11" id="KW-1185">Reference proteome</keyword>
<evidence type="ECO:0000313" key="11">
    <source>
        <dbReference type="Proteomes" id="UP001141806"/>
    </source>
</evidence>
<name>A0A9Q0KTM1_9MAGN</name>
<evidence type="ECO:0000259" key="9">
    <source>
        <dbReference type="Pfam" id="PF13439"/>
    </source>
</evidence>
<keyword evidence="7" id="KW-1133">Transmembrane helix</keyword>
<keyword evidence="4" id="KW-0808">Transferase</keyword>
<keyword evidence="8" id="KW-0472">Membrane</keyword>